<feature type="modified residue" description="4-aspartylphosphate" evidence="1">
    <location>
        <position position="55"/>
    </location>
</feature>
<dbReference type="PROSITE" id="PS50110">
    <property type="entry name" value="RESPONSE_REGULATORY"/>
    <property type="match status" value="1"/>
</dbReference>
<name>A0ABR7E2F6_9BACT</name>
<evidence type="ECO:0000313" key="4">
    <source>
        <dbReference type="EMBL" id="MBC5643955.1"/>
    </source>
</evidence>
<dbReference type="SMART" id="SM00448">
    <property type="entry name" value="REC"/>
    <property type="match status" value="1"/>
</dbReference>
<keyword evidence="1" id="KW-0597">Phosphoprotein</keyword>
<dbReference type="InterPro" id="IPR001789">
    <property type="entry name" value="Sig_transdc_resp-reg_receiver"/>
</dbReference>
<evidence type="ECO:0000313" key="5">
    <source>
        <dbReference type="Proteomes" id="UP000644010"/>
    </source>
</evidence>
<evidence type="ECO:0000259" key="3">
    <source>
        <dbReference type="PROSITE" id="PS50930"/>
    </source>
</evidence>
<feature type="domain" description="HTH LytTR-type" evidence="3">
    <location>
        <begin position="145"/>
        <end position="252"/>
    </location>
</feature>
<dbReference type="PANTHER" id="PTHR37299:SF1">
    <property type="entry name" value="STAGE 0 SPORULATION PROTEIN A HOMOLOG"/>
    <property type="match status" value="1"/>
</dbReference>
<dbReference type="SUPFAM" id="SSF52172">
    <property type="entry name" value="CheY-like"/>
    <property type="match status" value="1"/>
</dbReference>
<dbReference type="Gene3D" id="3.40.50.2300">
    <property type="match status" value="1"/>
</dbReference>
<organism evidence="4 5">
    <name type="scientific">Parabacteroides segnis</name>
    <dbReference type="NCBI Taxonomy" id="2763058"/>
    <lineage>
        <taxon>Bacteria</taxon>
        <taxon>Pseudomonadati</taxon>
        <taxon>Bacteroidota</taxon>
        <taxon>Bacteroidia</taxon>
        <taxon>Bacteroidales</taxon>
        <taxon>Tannerellaceae</taxon>
        <taxon>Parabacteroides</taxon>
    </lineage>
</organism>
<protein>
    <submittedName>
        <fullName evidence="4">Response regulator transcription factor</fullName>
    </submittedName>
</protein>
<dbReference type="EMBL" id="JACOOI010000014">
    <property type="protein sequence ID" value="MBC5643955.1"/>
    <property type="molecule type" value="Genomic_DNA"/>
</dbReference>
<evidence type="ECO:0000256" key="1">
    <source>
        <dbReference type="PROSITE-ProRule" id="PRU00169"/>
    </source>
</evidence>
<gene>
    <name evidence="4" type="ORF">H8S77_13800</name>
</gene>
<dbReference type="Proteomes" id="UP000644010">
    <property type="component" value="Unassembled WGS sequence"/>
</dbReference>
<dbReference type="InterPro" id="IPR011006">
    <property type="entry name" value="CheY-like_superfamily"/>
</dbReference>
<dbReference type="RefSeq" id="WP_186959914.1">
    <property type="nucleotide sequence ID" value="NZ_JACOOI010000014.1"/>
</dbReference>
<dbReference type="Pfam" id="PF00072">
    <property type="entry name" value="Response_reg"/>
    <property type="match status" value="1"/>
</dbReference>
<sequence length="255" mass="29752">MKVVIVEDEIIAAQTLQRLIMEIRSDFQIETILQTVEDCIEWFSSNSAPDLVFMDIHLADGSSFSIFDKVDIDSPIIFTTAYNEYALEAFEVNGIDYLLKPINKARLTKAIMKFGNISFRKDNLQLIEKLVRSLDEKQNRRKTHFLVPHKDKLLPLAIDDIAYLYAEMKVAKAVTFEGQSYLLDYSLDELMRNLNEEYFFRVNRQYIVSHKAIKDLSVWFMGKLAINLNIPFSDKIFVSRGRVPAFKIWFTREQN</sequence>
<dbReference type="InterPro" id="IPR007492">
    <property type="entry name" value="LytTR_DNA-bd_dom"/>
</dbReference>
<dbReference type="Gene3D" id="2.40.50.1020">
    <property type="entry name" value="LytTr DNA-binding domain"/>
    <property type="match status" value="1"/>
</dbReference>
<evidence type="ECO:0000259" key="2">
    <source>
        <dbReference type="PROSITE" id="PS50110"/>
    </source>
</evidence>
<accession>A0ABR7E2F6</accession>
<dbReference type="PANTHER" id="PTHR37299">
    <property type="entry name" value="TRANSCRIPTIONAL REGULATOR-RELATED"/>
    <property type="match status" value="1"/>
</dbReference>
<dbReference type="Pfam" id="PF04397">
    <property type="entry name" value="LytTR"/>
    <property type="match status" value="1"/>
</dbReference>
<proteinExistence type="predicted"/>
<keyword evidence="5" id="KW-1185">Reference proteome</keyword>
<dbReference type="PROSITE" id="PS50930">
    <property type="entry name" value="HTH_LYTTR"/>
    <property type="match status" value="1"/>
</dbReference>
<feature type="domain" description="Response regulatory" evidence="2">
    <location>
        <begin position="2"/>
        <end position="115"/>
    </location>
</feature>
<dbReference type="InterPro" id="IPR046947">
    <property type="entry name" value="LytR-like"/>
</dbReference>
<comment type="caution">
    <text evidence="4">The sequence shown here is derived from an EMBL/GenBank/DDBJ whole genome shotgun (WGS) entry which is preliminary data.</text>
</comment>
<reference evidence="4 5" key="1">
    <citation type="submission" date="2020-08" db="EMBL/GenBank/DDBJ databases">
        <title>Genome public.</title>
        <authorList>
            <person name="Liu C."/>
            <person name="Sun Q."/>
        </authorList>
    </citation>
    <scope>NUCLEOTIDE SEQUENCE [LARGE SCALE GENOMIC DNA]</scope>
    <source>
        <strain evidence="4 5">BX2</strain>
    </source>
</reference>
<dbReference type="SMART" id="SM00850">
    <property type="entry name" value="LytTR"/>
    <property type="match status" value="1"/>
</dbReference>